<dbReference type="PANTHER" id="PTHR33463">
    <property type="entry name" value="NB-ARC DOMAIN-CONTAINING PROTEIN-RELATED"/>
    <property type="match status" value="1"/>
</dbReference>
<protein>
    <submittedName>
        <fullName evidence="4">Uncharacterized protein LOC111275686</fullName>
    </submittedName>
</protein>
<evidence type="ECO:0000313" key="3">
    <source>
        <dbReference type="Proteomes" id="UP000515121"/>
    </source>
</evidence>
<dbReference type="Proteomes" id="UP000515121">
    <property type="component" value="Unplaced"/>
</dbReference>
<keyword evidence="3" id="KW-1185">Reference proteome</keyword>
<dbReference type="InterPro" id="IPR050905">
    <property type="entry name" value="Plant_NBS-LRR"/>
</dbReference>
<sequence length="164" mass="18272">MKHIFRPTVAQNLPQPKYLTICECEDLEQIIAKDDGEERDQIPASSKGNFQPICFCALAKIKIGSCNRMKSLFPVSAALPKLETITVEGASELKQLFGDENEEASVLEEKQLLLPKLWMLDLLQLPSLITYCPRGYQLAIPNLSSSIVEDCPKLTMTFTVNAKA</sequence>
<dbReference type="RefSeq" id="XP_022716917.1">
    <property type="nucleotide sequence ID" value="XM_022861182.1"/>
</dbReference>
<dbReference type="Pfam" id="PF23247">
    <property type="entry name" value="LRR_RPS2"/>
    <property type="match status" value="1"/>
</dbReference>
<name>A0A6P5WMA6_DURZI</name>
<dbReference type="InterPro" id="IPR032675">
    <property type="entry name" value="LRR_dom_sf"/>
</dbReference>
<accession>A0A6P5WMA6</accession>
<evidence type="ECO:0000259" key="2">
    <source>
        <dbReference type="Pfam" id="PF23247"/>
    </source>
</evidence>
<dbReference type="InterPro" id="IPR057135">
    <property type="entry name" value="At4g27190-like_LRR"/>
</dbReference>
<organism evidence="3 4">
    <name type="scientific">Durio zibethinus</name>
    <name type="common">Durian</name>
    <dbReference type="NCBI Taxonomy" id="66656"/>
    <lineage>
        <taxon>Eukaryota</taxon>
        <taxon>Viridiplantae</taxon>
        <taxon>Streptophyta</taxon>
        <taxon>Embryophyta</taxon>
        <taxon>Tracheophyta</taxon>
        <taxon>Spermatophyta</taxon>
        <taxon>Magnoliopsida</taxon>
        <taxon>eudicotyledons</taxon>
        <taxon>Gunneridae</taxon>
        <taxon>Pentapetalae</taxon>
        <taxon>rosids</taxon>
        <taxon>malvids</taxon>
        <taxon>Malvales</taxon>
        <taxon>Malvaceae</taxon>
        <taxon>Helicteroideae</taxon>
        <taxon>Durio</taxon>
    </lineage>
</organism>
<dbReference type="KEGG" id="dzi:111275686"/>
<dbReference type="OrthoDB" id="976988at2759"/>
<feature type="domain" description="Disease resistance protein At4g27190-like leucine-rich repeats" evidence="2">
    <location>
        <begin position="49"/>
        <end position="161"/>
    </location>
</feature>
<proteinExistence type="predicted"/>
<evidence type="ECO:0000256" key="1">
    <source>
        <dbReference type="ARBA" id="ARBA00022821"/>
    </source>
</evidence>
<dbReference type="PANTHER" id="PTHR33463:SF204">
    <property type="entry name" value="NB-ARC DOMAIN-CONTAINING PROTEIN"/>
    <property type="match status" value="1"/>
</dbReference>
<dbReference type="Gene3D" id="3.80.10.10">
    <property type="entry name" value="Ribonuclease Inhibitor"/>
    <property type="match status" value="1"/>
</dbReference>
<evidence type="ECO:0000313" key="4">
    <source>
        <dbReference type="RefSeq" id="XP_022716917.1"/>
    </source>
</evidence>
<dbReference type="GeneID" id="111275686"/>
<gene>
    <name evidence="4" type="primary">LOC111275686</name>
</gene>
<keyword evidence="1" id="KW-0611">Plant defense</keyword>
<reference evidence="4" key="1">
    <citation type="submission" date="2025-08" db="UniProtKB">
        <authorList>
            <consortium name="RefSeq"/>
        </authorList>
    </citation>
    <scope>IDENTIFICATION</scope>
    <source>
        <tissue evidence="4">Fruit stalk</tissue>
    </source>
</reference>
<dbReference type="AlphaFoldDB" id="A0A6P5WMA6"/>